<evidence type="ECO:0000313" key="3">
    <source>
        <dbReference type="Proteomes" id="UP000610456"/>
    </source>
</evidence>
<name>A0A918SI69_9FLAO</name>
<dbReference type="EMBL" id="BMXB01000009">
    <property type="protein sequence ID" value="GHA40767.1"/>
    <property type="molecule type" value="Genomic_DNA"/>
</dbReference>
<dbReference type="AlphaFoldDB" id="A0A918SI69"/>
<feature type="transmembrane region" description="Helical" evidence="1">
    <location>
        <begin position="130"/>
        <end position="147"/>
    </location>
</feature>
<reference evidence="2" key="1">
    <citation type="journal article" date="2014" name="Int. J. Syst. Evol. Microbiol.">
        <title>Complete genome sequence of Corynebacterium casei LMG S-19264T (=DSM 44701T), isolated from a smear-ripened cheese.</title>
        <authorList>
            <consortium name="US DOE Joint Genome Institute (JGI-PGF)"/>
            <person name="Walter F."/>
            <person name="Albersmeier A."/>
            <person name="Kalinowski J."/>
            <person name="Ruckert C."/>
        </authorList>
    </citation>
    <scope>NUCLEOTIDE SEQUENCE</scope>
    <source>
        <strain evidence="2">KCTC 12719</strain>
    </source>
</reference>
<accession>A0A918SI69</accession>
<feature type="transmembrane region" description="Helical" evidence="1">
    <location>
        <begin position="73"/>
        <end position="92"/>
    </location>
</feature>
<feature type="transmembrane region" description="Helical" evidence="1">
    <location>
        <begin position="194"/>
        <end position="213"/>
    </location>
</feature>
<organism evidence="2 3">
    <name type="scientific">Salinimicrobium marinum</name>
    <dbReference type="NCBI Taxonomy" id="680283"/>
    <lineage>
        <taxon>Bacteria</taxon>
        <taxon>Pseudomonadati</taxon>
        <taxon>Bacteroidota</taxon>
        <taxon>Flavobacteriia</taxon>
        <taxon>Flavobacteriales</taxon>
        <taxon>Flavobacteriaceae</taxon>
        <taxon>Salinimicrobium</taxon>
    </lineage>
</organism>
<evidence type="ECO:0008006" key="4">
    <source>
        <dbReference type="Google" id="ProtNLM"/>
    </source>
</evidence>
<protein>
    <recommendedName>
        <fullName evidence="4">Prenyltransferase</fullName>
    </recommendedName>
</protein>
<proteinExistence type="predicted"/>
<feature type="transmembrane region" description="Helical" evidence="1">
    <location>
        <begin position="98"/>
        <end position="118"/>
    </location>
</feature>
<dbReference type="RefSeq" id="WP_189604874.1">
    <property type="nucleotide sequence ID" value="NZ_BMXB01000009.1"/>
</dbReference>
<keyword evidence="1" id="KW-0472">Membrane</keyword>
<feature type="transmembrane region" description="Helical" evidence="1">
    <location>
        <begin position="153"/>
        <end position="173"/>
    </location>
</feature>
<comment type="caution">
    <text evidence="2">The sequence shown here is derived from an EMBL/GenBank/DDBJ whole genome shotgun (WGS) entry which is preliminary data.</text>
</comment>
<gene>
    <name evidence="2" type="ORF">GCM10007103_22640</name>
</gene>
<dbReference type="Proteomes" id="UP000610456">
    <property type="component" value="Unassembled WGS sequence"/>
</dbReference>
<evidence type="ECO:0000256" key="1">
    <source>
        <dbReference type="SAM" id="Phobius"/>
    </source>
</evidence>
<keyword evidence="1" id="KW-0812">Transmembrane</keyword>
<keyword evidence="3" id="KW-1185">Reference proteome</keyword>
<reference evidence="2" key="2">
    <citation type="submission" date="2020-09" db="EMBL/GenBank/DDBJ databases">
        <authorList>
            <person name="Sun Q."/>
            <person name="Kim S."/>
        </authorList>
    </citation>
    <scope>NUCLEOTIDE SEQUENCE</scope>
    <source>
        <strain evidence="2">KCTC 12719</strain>
    </source>
</reference>
<feature type="transmembrane region" description="Helical" evidence="1">
    <location>
        <begin position="7"/>
        <end position="35"/>
    </location>
</feature>
<sequence length="273" mass="30602">MRILKNLFAFYIASSIHVAFAVVALAVISTIHLGISPDINLLLFIFFGTITGYNFIKYAGVAGLHHRSLTQNLRLIQIFSFLCFVGLVNFAFRIRFEVIAVAVLLGFLTLLYALPFFGERNLRTIGGIKIYIIALIWAGVTVFLPVIDSGMLVNAEVILEFFQIFLFVLVLLIPFEIRDLKYDRAELKTLPQNIGVRGSKLIGVIFMILMLVVEFLKKAGTPESLGALGMVIVVTGFMMIEAEEEQSKYFSSFWVEGLPLLWLGILLLLENLV</sequence>
<feature type="transmembrane region" description="Helical" evidence="1">
    <location>
        <begin position="249"/>
        <end position="269"/>
    </location>
</feature>
<feature type="transmembrane region" description="Helical" evidence="1">
    <location>
        <begin position="225"/>
        <end position="242"/>
    </location>
</feature>
<keyword evidence="1" id="KW-1133">Transmembrane helix</keyword>
<feature type="transmembrane region" description="Helical" evidence="1">
    <location>
        <begin position="41"/>
        <end position="61"/>
    </location>
</feature>
<evidence type="ECO:0000313" key="2">
    <source>
        <dbReference type="EMBL" id="GHA40767.1"/>
    </source>
</evidence>